<dbReference type="InterPro" id="IPR029058">
    <property type="entry name" value="AB_hydrolase_fold"/>
</dbReference>
<evidence type="ECO:0000313" key="1">
    <source>
        <dbReference type="EMBL" id="RNL51174.1"/>
    </source>
</evidence>
<evidence type="ECO:0000313" key="2">
    <source>
        <dbReference type="Proteomes" id="UP000274046"/>
    </source>
</evidence>
<keyword evidence="2" id="KW-1185">Reference proteome</keyword>
<protein>
    <submittedName>
        <fullName evidence="1">Uncharacterized protein</fullName>
    </submittedName>
</protein>
<organism evidence="1 2">
    <name type="scientific">Pedobacter jejuensis</name>
    <dbReference type="NCBI Taxonomy" id="1268550"/>
    <lineage>
        <taxon>Bacteria</taxon>
        <taxon>Pseudomonadati</taxon>
        <taxon>Bacteroidota</taxon>
        <taxon>Sphingobacteriia</taxon>
        <taxon>Sphingobacteriales</taxon>
        <taxon>Sphingobacteriaceae</taxon>
        <taxon>Pedobacter</taxon>
    </lineage>
</organism>
<dbReference type="OrthoDB" id="9805123at2"/>
<dbReference type="EMBL" id="RBEE01000042">
    <property type="protein sequence ID" value="RNL51174.1"/>
    <property type="molecule type" value="Genomic_DNA"/>
</dbReference>
<dbReference type="RefSeq" id="WP_123206796.1">
    <property type="nucleotide sequence ID" value="NZ_RBEE01000042.1"/>
</dbReference>
<dbReference type="AlphaFoldDB" id="A0A3N0BQ35"/>
<accession>A0A3N0BQ35</accession>
<gene>
    <name evidence="1" type="ORF">D7004_15760</name>
</gene>
<reference evidence="1 2" key="1">
    <citation type="submission" date="2018-10" db="EMBL/GenBank/DDBJ databases">
        <title>Genome sequencing of Pedobacter jejuensis TNB23.</title>
        <authorList>
            <person name="Cho Y.-J."/>
            <person name="Cho A."/>
            <person name="Kim O.-S."/>
        </authorList>
    </citation>
    <scope>NUCLEOTIDE SEQUENCE [LARGE SCALE GENOMIC DNA]</scope>
    <source>
        <strain evidence="1 2">TNB23</strain>
    </source>
</reference>
<dbReference type="Proteomes" id="UP000274046">
    <property type="component" value="Unassembled WGS sequence"/>
</dbReference>
<name>A0A3N0BQ35_9SPHI</name>
<dbReference type="SUPFAM" id="SSF53474">
    <property type="entry name" value="alpha/beta-Hydrolases"/>
    <property type="match status" value="1"/>
</dbReference>
<sequence>MQKSVTFKNKNWEVAAHLYVPDNFNENEKYSAIIFVHPGSSVKVRKLIHLTPFRQSTKMQTSKTLQQIYFW</sequence>
<proteinExistence type="predicted"/>
<comment type="caution">
    <text evidence="1">The sequence shown here is derived from an EMBL/GenBank/DDBJ whole genome shotgun (WGS) entry which is preliminary data.</text>
</comment>
<dbReference type="Gene3D" id="3.40.50.1820">
    <property type="entry name" value="alpha/beta hydrolase"/>
    <property type="match status" value="1"/>
</dbReference>